<protein>
    <submittedName>
        <fullName evidence="2">14737_t:CDS:1</fullName>
    </submittedName>
</protein>
<dbReference type="GO" id="GO:0005524">
    <property type="term" value="F:ATP binding"/>
    <property type="evidence" value="ECO:0007669"/>
    <property type="project" value="InterPro"/>
</dbReference>
<evidence type="ECO:0000313" key="2">
    <source>
        <dbReference type="EMBL" id="CAI2174592.1"/>
    </source>
</evidence>
<dbReference type="Proteomes" id="UP001153678">
    <property type="component" value="Unassembled WGS sequence"/>
</dbReference>
<dbReference type="EMBL" id="CAMKVN010001233">
    <property type="protein sequence ID" value="CAI2174592.1"/>
    <property type="molecule type" value="Genomic_DNA"/>
</dbReference>
<dbReference type="Pfam" id="PF06293">
    <property type="entry name" value="Kdo"/>
    <property type="match status" value="1"/>
</dbReference>
<dbReference type="Gene3D" id="1.10.510.10">
    <property type="entry name" value="Transferase(Phosphotransferase) domain 1"/>
    <property type="match status" value="1"/>
</dbReference>
<comment type="caution">
    <text evidence="2">The sequence shown here is derived from an EMBL/GenBank/DDBJ whole genome shotgun (WGS) entry which is preliminary data.</text>
</comment>
<gene>
    <name evidence="2" type="ORF">FWILDA_LOCUS6669</name>
</gene>
<accession>A0A9W4SMK1</accession>
<name>A0A9W4SMK1_9GLOM</name>
<proteinExistence type="predicted"/>
<dbReference type="InterPro" id="IPR000719">
    <property type="entry name" value="Prot_kinase_dom"/>
</dbReference>
<reference evidence="2" key="1">
    <citation type="submission" date="2022-08" db="EMBL/GenBank/DDBJ databases">
        <authorList>
            <person name="Kallberg Y."/>
            <person name="Tangrot J."/>
            <person name="Rosling A."/>
        </authorList>
    </citation>
    <scope>NUCLEOTIDE SEQUENCE</scope>
    <source>
        <strain evidence="2">Wild A</strain>
    </source>
</reference>
<keyword evidence="3" id="KW-1185">Reference proteome</keyword>
<dbReference type="GO" id="GO:0004672">
    <property type="term" value="F:protein kinase activity"/>
    <property type="evidence" value="ECO:0007669"/>
    <property type="project" value="InterPro"/>
</dbReference>
<feature type="domain" description="Protein kinase" evidence="1">
    <location>
        <begin position="320"/>
        <end position="579"/>
    </location>
</feature>
<dbReference type="InterPro" id="IPR011009">
    <property type="entry name" value="Kinase-like_dom_sf"/>
</dbReference>
<dbReference type="SUPFAM" id="SSF56112">
    <property type="entry name" value="Protein kinase-like (PK-like)"/>
    <property type="match status" value="1"/>
</dbReference>
<dbReference type="AlphaFoldDB" id="A0A9W4SMK1"/>
<organism evidence="2 3">
    <name type="scientific">Funneliformis geosporum</name>
    <dbReference type="NCBI Taxonomy" id="1117311"/>
    <lineage>
        <taxon>Eukaryota</taxon>
        <taxon>Fungi</taxon>
        <taxon>Fungi incertae sedis</taxon>
        <taxon>Mucoromycota</taxon>
        <taxon>Glomeromycotina</taxon>
        <taxon>Glomeromycetes</taxon>
        <taxon>Glomerales</taxon>
        <taxon>Glomeraceae</taxon>
        <taxon>Funneliformis</taxon>
    </lineage>
</organism>
<evidence type="ECO:0000313" key="3">
    <source>
        <dbReference type="Proteomes" id="UP001153678"/>
    </source>
</evidence>
<sequence length="579" mass="66787">MDIIKLICLVEGADPYENCFYAAINKKESVIELKKVIKNETKIFFASESCCDRITFGRVYKTIKLGGTRIERKASSNTDSSWKDMCELYTHLEKAFGLKGSIIDHKFVIRNKEIDIGWPKKEFINFIELNKCSINNPVRIFDVKKGTKRSYMKILADLPAPSKLGEPNEWFKQQKNEPIYLNHRLSTASSITPVSLYCLIFGCFQDFCEEVPEFEDNLFTYTFCIEMAKFYESKEERQVISNKMLSRYFNCNVQLIQLNNNCRTDGTISYSGLNAYRMLNIEYNKEQCSSSTYPHLESCGYYLVFCKEQENNPSIHVTNFPCFLVIIAGPFFSVFGTVLLDKAVVDSLTPKSLKLFDEHYIQVDELVQCTPQTDYLSHPSFPEVTINDKSYNIQINFQVGSYLLWEVTFLDEQGSYSKAYVKAVRKHQYSLDTHHILAKVGYAPKVIATSLIPGKCLLVYMEILGDHSILKHATSNLNDQARSSLREKIKIVVKHLHDSGHVHGDLREGNILIHQLKENNFDVKLIDFEWSEKAGFARYSHFMNHVDIQWPDGAKDEKLVTKNHDLVMLNQTFRQTNLL</sequence>
<dbReference type="OrthoDB" id="2416192at2759"/>
<evidence type="ECO:0000259" key="1">
    <source>
        <dbReference type="PROSITE" id="PS50011"/>
    </source>
</evidence>
<dbReference type="PROSITE" id="PS50011">
    <property type="entry name" value="PROTEIN_KINASE_DOM"/>
    <property type="match status" value="1"/>
</dbReference>